<protein>
    <recommendedName>
        <fullName evidence="4">DUF3311 domain-containing protein</fullName>
    </recommendedName>
</protein>
<dbReference type="AlphaFoldDB" id="W0SGD2"/>
<dbReference type="OrthoDB" id="7066136at2"/>
<organism evidence="2 3">
    <name type="scientific">Sulfuritalea hydrogenivorans sk43H</name>
    <dbReference type="NCBI Taxonomy" id="1223802"/>
    <lineage>
        <taxon>Bacteria</taxon>
        <taxon>Pseudomonadati</taxon>
        <taxon>Pseudomonadota</taxon>
        <taxon>Betaproteobacteria</taxon>
        <taxon>Nitrosomonadales</taxon>
        <taxon>Sterolibacteriaceae</taxon>
        <taxon>Sulfuritalea</taxon>
    </lineage>
</organism>
<dbReference type="Proteomes" id="UP000031637">
    <property type="component" value="Chromosome"/>
</dbReference>
<name>W0SGD2_9PROT</name>
<feature type="transmembrane region" description="Helical" evidence="1">
    <location>
        <begin position="12"/>
        <end position="30"/>
    </location>
</feature>
<dbReference type="RefSeq" id="WP_041099383.1">
    <property type="nucleotide sequence ID" value="NZ_AP012547.1"/>
</dbReference>
<evidence type="ECO:0000256" key="1">
    <source>
        <dbReference type="SAM" id="Phobius"/>
    </source>
</evidence>
<keyword evidence="3" id="KW-1185">Reference proteome</keyword>
<keyword evidence="1" id="KW-1133">Transmembrane helix</keyword>
<keyword evidence="1" id="KW-0472">Membrane</keyword>
<evidence type="ECO:0008006" key="4">
    <source>
        <dbReference type="Google" id="ProtNLM"/>
    </source>
</evidence>
<proteinExistence type="predicted"/>
<dbReference type="EMBL" id="AP012547">
    <property type="protein sequence ID" value="BAO30096.1"/>
    <property type="molecule type" value="Genomic_DNA"/>
</dbReference>
<accession>W0SGD2</accession>
<gene>
    <name evidence="2" type="ORF">SUTH_02306</name>
</gene>
<keyword evidence="1" id="KW-0812">Transmembrane</keyword>
<dbReference type="HOGENOM" id="CLU_191399_1_0_4"/>
<feature type="transmembrane region" description="Helical" evidence="1">
    <location>
        <begin position="42"/>
        <end position="61"/>
    </location>
</feature>
<sequence length="66" mass="7743">MTLARLTAQRLAFLFLLGCFFFNYPLLSVFNRHGEFFGLPPLYAWLMGSWLALIVQMAWVVESRRD</sequence>
<evidence type="ECO:0000313" key="2">
    <source>
        <dbReference type="EMBL" id="BAO30096.1"/>
    </source>
</evidence>
<evidence type="ECO:0000313" key="3">
    <source>
        <dbReference type="Proteomes" id="UP000031637"/>
    </source>
</evidence>
<dbReference type="STRING" id="1223802.SUTH_02306"/>
<dbReference type="KEGG" id="shd:SUTH_02306"/>
<reference evidence="2 3" key="1">
    <citation type="journal article" date="2014" name="Syst. Appl. Microbiol.">
        <title>Complete genomes of freshwater sulfur oxidizers Sulfuricella denitrificans skB26 and Sulfuritalea hydrogenivorans sk43H: genetic insights into the sulfur oxidation pathway of betaproteobacteria.</title>
        <authorList>
            <person name="Watanabe T."/>
            <person name="Kojima H."/>
            <person name="Fukui M."/>
        </authorList>
    </citation>
    <scope>NUCLEOTIDE SEQUENCE [LARGE SCALE GENOMIC DNA]</scope>
    <source>
        <strain evidence="2">DSM22779</strain>
    </source>
</reference>